<evidence type="ECO:0000313" key="3">
    <source>
        <dbReference type="Proteomes" id="UP000008909"/>
    </source>
</evidence>
<organism evidence="2 3">
    <name type="scientific">Clonorchis sinensis</name>
    <name type="common">Chinese liver fluke</name>
    <dbReference type="NCBI Taxonomy" id="79923"/>
    <lineage>
        <taxon>Eukaryota</taxon>
        <taxon>Metazoa</taxon>
        <taxon>Spiralia</taxon>
        <taxon>Lophotrochozoa</taxon>
        <taxon>Platyhelminthes</taxon>
        <taxon>Trematoda</taxon>
        <taxon>Digenea</taxon>
        <taxon>Opisthorchiida</taxon>
        <taxon>Opisthorchiata</taxon>
        <taxon>Opisthorchiidae</taxon>
        <taxon>Clonorchis</taxon>
    </lineage>
</organism>
<feature type="region of interest" description="Disordered" evidence="1">
    <location>
        <begin position="99"/>
        <end position="144"/>
    </location>
</feature>
<keyword evidence="3" id="KW-1185">Reference proteome</keyword>
<proteinExistence type="predicted"/>
<reference evidence="2" key="1">
    <citation type="journal article" date="2011" name="Genome Biol.">
        <title>The draft genome of the carcinogenic human liver fluke Clonorchis sinensis.</title>
        <authorList>
            <person name="Wang X."/>
            <person name="Chen W."/>
            <person name="Huang Y."/>
            <person name="Sun J."/>
            <person name="Men J."/>
            <person name="Liu H."/>
            <person name="Luo F."/>
            <person name="Guo L."/>
            <person name="Lv X."/>
            <person name="Deng C."/>
            <person name="Zhou C."/>
            <person name="Fan Y."/>
            <person name="Li X."/>
            <person name="Huang L."/>
            <person name="Hu Y."/>
            <person name="Liang C."/>
            <person name="Hu X."/>
            <person name="Xu J."/>
            <person name="Yu X."/>
        </authorList>
    </citation>
    <scope>NUCLEOTIDE SEQUENCE [LARGE SCALE GENOMIC DNA]</scope>
    <source>
        <strain evidence="2">Henan</strain>
    </source>
</reference>
<name>G7Y9Y7_CLOSI</name>
<accession>G7Y9Y7</accession>
<dbReference type="EMBL" id="DF142984">
    <property type="protein sequence ID" value="GAA49771.1"/>
    <property type="molecule type" value="Genomic_DNA"/>
</dbReference>
<protein>
    <submittedName>
        <fullName evidence="2">Uncharacterized protein</fullName>
    </submittedName>
</protein>
<evidence type="ECO:0000256" key="1">
    <source>
        <dbReference type="SAM" id="MobiDB-lite"/>
    </source>
</evidence>
<evidence type="ECO:0000313" key="2">
    <source>
        <dbReference type="EMBL" id="GAA49771.1"/>
    </source>
</evidence>
<reference key="2">
    <citation type="submission" date="2011-10" db="EMBL/GenBank/DDBJ databases">
        <title>The genome and transcriptome sequence of Clonorchis sinensis provide insights into the carcinogenic liver fluke.</title>
        <authorList>
            <person name="Wang X."/>
            <person name="Huang Y."/>
            <person name="Chen W."/>
            <person name="Liu H."/>
            <person name="Guo L."/>
            <person name="Chen Y."/>
            <person name="Luo F."/>
            <person name="Zhou W."/>
            <person name="Sun J."/>
            <person name="Mao Q."/>
            <person name="Liang P."/>
            <person name="Zhou C."/>
            <person name="Tian Y."/>
            <person name="Men J."/>
            <person name="Lv X."/>
            <person name="Huang L."/>
            <person name="Zhou J."/>
            <person name="Hu Y."/>
            <person name="Li R."/>
            <person name="Zhang F."/>
            <person name="Lei H."/>
            <person name="Li X."/>
            <person name="Hu X."/>
            <person name="Liang C."/>
            <person name="Xu J."/>
            <person name="Wu Z."/>
            <person name="Yu X."/>
        </authorList>
    </citation>
    <scope>NUCLEOTIDE SEQUENCE</scope>
    <source>
        <strain>Henan</strain>
    </source>
</reference>
<dbReference type="Proteomes" id="UP000008909">
    <property type="component" value="Unassembled WGS sequence"/>
</dbReference>
<feature type="compositionally biased region" description="Polar residues" evidence="1">
    <location>
        <begin position="111"/>
        <end position="122"/>
    </location>
</feature>
<dbReference type="AlphaFoldDB" id="G7Y9Y7"/>
<sequence length="256" mass="29332">MDQQLKGVNPRYRVRDNEPSLLQAENGQEPTQYPIQNVVRSSHKWYRLQSKHPYFTIASAKYDSCGLLGVKTTNHAEAVTMQTFRIYNRPTIVHQNNWKTAGSDKNIPGHNASSSTYDNVSLETEEDPTTPGHMQTDAATEPANESEATTHLLACDNVDYDCTLKVKSVCTEKPRHCTDVSRSMRITNEFQTYDLQASRLDNKRLIYVRYVFNSHLDNIQHHSFNQWIHTTWANVEISETLIAEETLLDGWVEDLS</sequence>
<gene>
    <name evidence="2" type="ORF">CLF_103577</name>
</gene>